<dbReference type="HOGENOM" id="CLU_1793417_0_0_10"/>
<accession>A6GZ47</accession>
<protein>
    <submittedName>
        <fullName evidence="2">Sugar epimerase</fullName>
    </submittedName>
</protein>
<evidence type="ECO:0000259" key="1">
    <source>
        <dbReference type="Pfam" id="PF05523"/>
    </source>
</evidence>
<evidence type="ECO:0000313" key="2">
    <source>
        <dbReference type="EMBL" id="CAL43370.1"/>
    </source>
</evidence>
<sequence>MNPRIIKGNCHTDTRGKLKYNNDFDASQIKRIYCLENANVQLKRGWQGHKIEQRWFSAVSGKFEIKVAKINDWDTLDLNHNPSIFQLSSDTLDYLHIPPGYVTCIQAKDENAILLVMANYFLGEVNDEYRFSLDEF</sequence>
<name>A6GZ47_FLAPJ</name>
<dbReference type="eggNOG" id="COG1898">
    <property type="taxonomic scope" value="Bacteria"/>
</dbReference>
<dbReference type="GeneID" id="66553192"/>
<keyword evidence="3" id="KW-1185">Reference proteome</keyword>
<feature type="domain" description="Sugar 3,4-ketoisomerase QdtA cupin" evidence="1">
    <location>
        <begin position="2"/>
        <end position="121"/>
    </location>
</feature>
<dbReference type="RefSeq" id="WP_011963419.1">
    <property type="nucleotide sequence ID" value="NC_009613.3"/>
</dbReference>
<evidence type="ECO:0000313" key="3">
    <source>
        <dbReference type="Proteomes" id="UP000006394"/>
    </source>
</evidence>
<dbReference type="Proteomes" id="UP000006394">
    <property type="component" value="Chromosome"/>
</dbReference>
<dbReference type="SUPFAM" id="SSF51182">
    <property type="entry name" value="RmlC-like cupins"/>
    <property type="match status" value="1"/>
</dbReference>
<dbReference type="PATRIC" id="fig|402612.5.peg.1304"/>
<reference evidence="2 3" key="1">
    <citation type="journal article" date="2007" name="Nat. Biotechnol.">
        <title>Complete genome sequence of the fish pathogen Flavobacterium psychrophilum.</title>
        <authorList>
            <person name="Duchaud E."/>
            <person name="Boussaha M."/>
            <person name="Loux V."/>
            <person name="Bernardet J.F."/>
            <person name="Michel C."/>
            <person name="Kerouault B."/>
            <person name="Mondot S."/>
            <person name="Nicolas P."/>
            <person name="Bossy R."/>
            <person name="Caron C."/>
            <person name="Bessieres P."/>
            <person name="Gibrat J.F."/>
            <person name="Claverol S."/>
            <person name="Dumetz F."/>
            <person name="Le Henaff M."/>
            <person name="Benmansour A."/>
        </authorList>
    </citation>
    <scope>NUCLEOTIDE SEQUENCE [LARGE SCALE GENOMIC DNA]</scope>
    <source>
        <strain evidence="3">ATCC 49511 / DSM 21280 / CIP 103535 / JIP02/86</strain>
    </source>
</reference>
<dbReference type="Pfam" id="PF05523">
    <property type="entry name" value="FdtA"/>
    <property type="match status" value="1"/>
</dbReference>
<dbReference type="STRING" id="402612.FP1287"/>
<gene>
    <name evidence="2" type="ordered locus">FP1287</name>
</gene>
<dbReference type="Gene3D" id="2.60.120.10">
    <property type="entry name" value="Jelly Rolls"/>
    <property type="match status" value="1"/>
</dbReference>
<dbReference type="OrthoDB" id="826649at2"/>
<dbReference type="InterPro" id="IPR011051">
    <property type="entry name" value="RmlC_Cupin_sf"/>
</dbReference>
<dbReference type="InterPro" id="IPR008894">
    <property type="entry name" value="QdtA_cupin_dom"/>
</dbReference>
<dbReference type="EMBL" id="AM398681">
    <property type="protein sequence ID" value="CAL43370.1"/>
    <property type="molecule type" value="Genomic_DNA"/>
</dbReference>
<dbReference type="InterPro" id="IPR014710">
    <property type="entry name" value="RmlC-like_jellyroll"/>
</dbReference>
<dbReference type="EnsemblBacteria" id="CAL43370">
    <property type="protein sequence ID" value="CAL43370"/>
    <property type="gene ID" value="FP1287"/>
</dbReference>
<dbReference type="AlphaFoldDB" id="A6GZ47"/>
<proteinExistence type="predicted"/>
<organism evidence="2 3">
    <name type="scientific">Flavobacterium psychrophilum (strain ATCC 49511 / DSM 21280 / CIP 103535 / JIP02/86)</name>
    <dbReference type="NCBI Taxonomy" id="402612"/>
    <lineage>
        <taxon>Bacteria</taxon>
        <taxon>Pseudomonadati</taxon>
        <taxon>Bacteroidota</taxon>
        <taxon>Flavobacteriia</taxon>
        <taxon>Flavobacteriales</taxon>
        <taxon>Flavobacteriaceae</taxon>
        <taxon>Flavobacterium</taxon>
    </lineage>
</organism>
<dbReference type="KEGG" id="fps:FP1287"/>